<organism evidence="1 2">
    <name type="scientific">Pyropia yezoensis</name>
    <name type="common">Susabi-nori</name>
    <name type="synonym">Porphyra yezoensis</name>
    <dbReference type="NCBI Taxonomy" id="2788"/>
    <lineage>
        <taxon>Eukaryota</taxon>
        <taxon>Rhodophyta</taxon>
        <taxon>Bangiophyceae</taxon>
        <taxon>Bangiales</taxon>
        <taxon>Bangiaceae</taxon>
        <taxon>Pyropia</taxon>
    </lineage>
</organism>
<gene>
    <name evidence="1" type="ORF">I4F81_003697</name>
</gene>
<protein>
    <submittedName>
        <fullName evidence="1">Uncharacterized protein</fullName>
    </submittedName>
</protein>
<proteinExistence type="predicted"/>
<dbReference type="EMBL" id="CM020618">
    <property type="protein sequence ID" value="KAK1861113.1"/>
    <property type="molecule type" value="Genomic_DNA"/>
</dbReference>
<evidence type="ECO:0000313" key="2">
    <source>
        <dbReference type="Proteomes" id="UP000798662"/>
    </source>
</evidence>
<comment type="caution">
    <text evidence="1">The sequence shown here is derived from an EMBL/GenBank/DDBJ whole genome shotgun (WGS) entry which is preliminary data.</text>
</comment>
<name>A0ACC3BT70_PYRYE</name>
<evidence type="ECO:0000313" key="1">
    <source>
        <dbReference type="EMBL" id="KAK1861113.1"/>
    </source>
</evidence>
<keyword evidence="2" id="KW-1185">Reference proteome</keyword>
<accession>A0ACC3BT70</accession>
<sequence>MEDVAGPIQGDISSAGVENRAQVGTETDLGEALSGGAEGIAVPPTAPVETADGTRPPVPHVPVELNEAVYCASDAADSDDTDDLFPMGCSDEEHPDSVPHDVSFGYEPPPMAVPPLVHVDDGDIGELYSYFLVYGQATVGDMGYDITRTMHNACTRFENLPSLTTLRYKTLPRLKSAWYLPTTGINVPKRNGGFLELPCVLPSTHVARDMAFKDTFVHFSFLDDRPITAEGLEPEFCDTPFWADRIAAMAGSPTLTQFSLQRQLFLAGDRVDDLLSDGSILQDLTIGSGLFADQSAGVAPDDEVHAGDFLCDLRVKVQLRGFFKYAFGVCRTT</sequence>
<dbReference type="Proteomes" id="UP000798662">
    <property type="component" value="Chromosome 1"/>
</dbReference>
<reference evidence="1" key="1">
    <citation type="submission" date="2019-11" db="EMBL/GenBank/DDBJ databases">
        <title>Nori genome reveals adaptations in red seaweeds to the harsh intertidal environment.</title>
        <authorList>
            <person name="Wang D."/>
            <person name="Mao Y."/>
        </authorList>
    </citation>
    <scope>NUCLEOTIDE SEQUENCE</scope>
    <source>
        <tissue evidence="1">Gametophyte</tissue>
    </source>
</reference>